<dbReference type="Proteomes" id="UP000076490">
    <property type="component" value="Unassembled WGS sequence"/>
</dbReference>
<accession>A0A161SLM3</accession>
<evidence type="ECO:0000313" key="1">
    <source>
        <dbReference type="EMBL" id="KZE38583.1"/>
    </source>
</evidence>
<dbReference type="EMBL" id="LQNT01000009">
    <property type="protein sequence ID" value="KZE38583.1"/>
    <property type="molecule type" value="Genomic_DNA"/>
</dbReference>
<name>A0A161SLM3_9BACL</name>
<dbReference type="OrthoDB" id="2418090at2"/>
<dbReference type="InterPro" id="IPR021637">
    <property type="entry name" value="DUF3243"/>
</dbReference>
<reference evidence="1 2" key="1">
    <citation type="submission" date="2016-01" db="EMBL/GenBank/DDBJ databases">
        <title>Whole genome sequencing of Bhargavaea cecembensis T14.</title>
        <authorList>
            <person name="Hong K.W."/>
        </authorList>
    </citation>
    <scope>NUCLEOTIDE SEQUENCE [LARGE SCALE GENOMIC DNA]</scope>
    <source>
        <strain evidence="1 2">T14</strain>
    </source>
</reference>
<dbReference type="RefSeq" id="WP_063180215.1">
    <property type="nucleotide sequence ID" value="NZ_LQNT01000009.1"/>
</dbReference>
<protein>
    <recommendedName>
        <fullName evidence="3">DUF3243 domain-containing protein</fullName>
    </recommendedName>
</protein>
<dbReference type="InterPro" id="IPR038292">
    <property type="entry name" value="YmfJ/YflH_sf"/>
</dbReference>
<organism evidence="1 2">
    <name type="scientific">Bhargavaea cecembensis</name>
    <dbReference type="NCBI Taxonomy" id="394098"/>
    <lineage>
        <taxon>Bacteria</taxon>
        <taxon>Bacillati</taxon>
        <taxon>Bacillota</taxon>
        <taxon>Bacilli</taxon>
        <taxon>Bacillales</taxon>
        <taxon>Caryophanaceae</taxon>
        <taxon>Bhargavaea</taxon>
    </lineage>
</organism>
<dbReference type="AlphaFoldDB" id="A0A161SLM3"/>
<evidence type="ECO:0000313" key="2">
    <source>
        <dbReference type="Proteomes" id="UP000076490"/>
    </source>
</evidence>
<gene>
    <name evidence="1" type="ORF">AV656_06660</name>
</gene>
<sequence>MDQFKDQLENKMQDYNSEEKDQILENFNRFKQFLSHKVDKGEKMGLSEEQLAKGAELVANYLMKHEEPRNREEHLLQQLWKVADKEQQHTLAHLLVRLVQQ</sequence>
<comment type="caution">
    <text evidence="1">The sequence shown here is derived from an EMBL/GenBank/DDBJ whole genome shotgun (WGS) entry which is preliminary data.</text>
</comment>
<dbReference type="Pfam" id="PF11588">
    <property type="entry name" value="DUF3243"/>
    <property type="match status" value="1"/>
</dbReference>
<evidence type="ECO:0008006" key="3">
    <source>
        <dbReference type="Google" id="ProtNLM"/>
    </source>
</evidence>
<dbReference type="Gene3D" id="1.10.760.20">
    <property type="entry name" value="Protein of unknown function DUF3243"/>
    <property type="match status" value="1"/>
</dbReference>
<proteinExistence type="predicted"/>